<reference evidence="1 2" key="1">
    <citation type="submission" date="2018-03" db="EMBL/GenBank/DDBJ databases">
        <title>Genomic Encyclopedia of Archaeal and Bacterial Type Strains, Phase II (KMG-II): from individual species to whole genera.</title>
        <authorList>
            <person name="Goeker M."/>
        </authorList>
    </citation>
    <scope>NUCLEOTIDE SEQUENCE [LARGE SCALE GENOMIC DNA]</scope>
    <source>
        <strain evidence="1 2">DSM 24859</strain>
    </source>
</reference>
<proteinExistence type="predicted"/>
<protein>
    <submittedName>
        <fullName evidence="1">Uncharacterized protein</fullName>
    </submittedName>
</protein>
<gene>
    <name evidence="1" type="ORF">CLV51_10919</name>
</gene>
<keyword evidence="2" id="KW-1185">Reference proteome</keyword>
<evidence type="ECO:0000313" key="1">
    <source>
        <dbReference type="EMBL" id="PSL43025.1"/>
    </source>
</evidence>
<dbReference type="Proteomes" id="UP000240971">
    <property type="component" value="Unassembled WGS sequence"/>
</dbReference>
<comment type="caution">
    <text evidence="1">The sequence shown here is derived from an EMBL/GenBank/DDBJ whole genome shotgun (WGS) entry which is preliminary data.</text>
</comment>
<name>A0A2P8H9X9_CHINA</name>
<dbReference type="AlphaFoldDB" id="A0A2P8H9X9"/>
<organism evidence="1 2">
    <name type="scientific">Chitinophaga niastensis</name>
    <dbReference type="NCBI Taxonomy" id="536980"/>
    <lineage>
        <taxon>Bacteria</taxon>
        <taxon>Pseudomonadati</taxon>
        <taxon>Bacteroidota</taxon>
        <taxon>Chitinophagia</taxon>
        <taxon>Chitinophagales</taxon>
        <taxon>Chitinophagaceae</taxon>
        <taxon>Chitinophaga</taxon>
    </lineage>
</organism>
<dbReference type="EMBL" id="PYAW01000009">
    <property type="protein sequence ID" value="PSL43025.1"/>
    <property type="molecule type" value="Genomic_DNA"/>
</dbReference>
<sequence length="31" mass="3580">MDTYDMSNVFGDLSELSTQMSTRMELDEGLY</sequence>
<evidence type="ECO:0000313" key="2">
    <source>
        <dbReference type="Proteomes" id="UP000240971"/>
    </source>
</evidence>
<accession>A0A2P8H9X9</accession>